<dbReference type="AlphaFoldDB" id="A0A382VGH7"/>
<accession>A0A382VGH7</accession>
<evidence type="ECO:0008006" key="2">
    <source>
        <dbReference type="Google" id="ProtNLM"/>
    </source>
</evidence>
<dbReference type="SUPFAM" id="SSF55826">
    <property type="entry name" value="YbaK/ProRS associated domain"/>
    <property type="match status" value="1"/>
</dbReference>
<organism evidence="1">
    <name type="scientific">marine metagenome</name>
    <dbReference type="NCBI Taxonomy" id="408172"/>
    <lineage>
        <taxon>unclassified sequences</taxon>
        <taxon>metagenomes</taxon>
        <taxon>ecological metagenomes</taxon>
    </lineage>
</organism>
<sequence length="55" mass="5980">MGHRTLPVTVLDQDLLGFNEVWASAGTPNAVFRLTPGDLRTLTGADFHDVAQLED</sequence>
<protein>
    <recommendedName>
        <fullName evidence="2">YbaK/aminoacyl-tRNA synthetase-associated domain-containing protein</fullName>
    </recommendedName>
</protein>
<name>A0A382VGH7_9ZZZZ</name>
<dbReference type="EMBL" id="UINC01151814">
    <property type="protein sequence ID" value="SVD45642.1"/>
    <property type="molecule type" value="Genomic_DNA"/>
</dbReference>
<dbReference type="GO" id="GO:0002161">
    <property type="term" value="F:aminoacyl-tRNA deacylase activity"/>
    <property type="evidence" value="ECO:0007669"/>
    <property type="project" value="InterPro"/>
</dbReference>
<dbReference type="Gene3D" id="3.90.960.10">
    <property type="entry name" value="YbaK/aminoacyl-tRNA synthetase-associated domain"/>
    <property type="match status" value="1"/>
</dbReference>
<gene>
    <name evidence="1" type="ORF">METZ01_LOCUS398496</name>
</gene>
<dbReference type="InterPro" id="IPR036754">
    <property type="entry name" value="YbaK/aa-tRNA-synt-asso_dom_sf"/>
</dbReference>
<evidence type="ECO:0000313" key="1">
    <source>
        <dbReference type="EMBL" id="SVD45642.1"/>
    </source>
</evidence>
<reference evidence="1" key="1">
    <citation type="submission" date="2018-05" db="EMBL/GenBank/DDBJ databases">
        <authorList>
            <person name="Lanie J.A."/>
            <person name="Ng W.-L."/>
            <person name="Kazmierczak K.M."/>
            <person name="Andrzejewski T.M."/>
            <person name="Davidsen T.M."/>
            <person name="Wayne K.J."/>
            <person name="Tettelin H."/>
            <person name="Glass J.I."/>
            <person name="Rusch D."/>
            <person name="Podicherti R."/>
            <person name="Tsui H.-C.T."/>
            <person name="Winkler M.E."/>
        </authorList>
    </citation>
    <scope>NUCLEOTIDE SEQUENCE</scope>
</reference>
<proteinExistence type="predicted"/>